<dbReference type="GO" id="GO:0005737">
    <property type="term" value="C:cytoplasm"/>
    <property type="evidence" value="ECO:0007669"/>
    <property type="project" value="TreeGrafter"/>
</dbReference>
<organism evidence="5 6">
    <name type="scientific">Lupinus albus</name>
    <name type="common">White lupine</name>
    <name type="synonym">Lupinus termis</name>
    <dbReference type="NCBI Taxonomy" id="3870"/>
    <lineage>
        <taxon>Eukaryota</taxon>
        <taxon>Viridiplantae</taxon>
        <taxon>Streptophyta</taxon>
        <taxon>Embryophyta</taxon>
        <taxon>Tracheophyta</taxon>
        <taxon>Spermatophyta</taxon>
        <taxon>Magnoliopsida</taxon>
        <taxon>eudicotyledons</taxon>
        <taxon>Gunneridae</taxon>
        <taxon>Pentapetalae</taxon>
        <taxon>rosids</taxon>
        <taxon>fabids</taxon>
        <taxon>Fabales</taxon>
        <taxon>Fabaceae</taxon>
        <taxon>Papilionoideae</taxon>
        <taxon>50 kb inversion clade</taxon>
        <taxon>genistoids sensu lato</taxon>
        <taxon>core genistoids</taxon>
        <taxon>Genisteae</taxon>
        <taxon>Lupinus</taxon>
    </lineage>
</organism>
<comment type="caution">
    <text evidence="5">The sequence shown here is derived from an EMBL/GenBank/DDBJ whole genome shotgun (WGS) entry which is preliminary data.</text>
</comment>
<evidence type="ECO:0000256" key="1">
    <source>
        <dbReference type="ARBA" id="ARBA00022723"/>
    </source>
</evidence>
<evidence type="ECO:0000256" key="3">
    <source>
        <dbReference type="ARBA" id="ARBA00022833"/>
    </source>
</evidence>
<feature type="region of interest" description="Disordered" evidence="4">
    <location>
        <begin position="227"/>
        <end position="265"/>
    </location>
</feature>
<evidence type="ECO:0000256" key="4">
    <source>
        <dbReference type="SAM" id="MobiDB-lite"/>
    </source>
</evidence>
<dbReference type="OrthoDB" id="448399at2759"/>
<dbReference type="PANTHER" id="PTHR23111">
    <property type="entry name" value="ZINC FINGER PROTEIN"/>
    <property type="match status" value="1"/>
</dbReference>
<dbReference type="SUPFAM" id="SSF90209">
    <property type="entry name" value="Ran binding protein zinc finger-like"/>
    <property type="match status" value="4"/>
</dbReference>
<evidence type="ECO:0000256" key="2">
    <source>
        <dbReference type="ARBA" id="ARBA00022771"/>
    </source>
</evidence>
<evidence type="ECO:0000313" key="6">
    <source>
        <dbReference type="Proteomes" id="UP000447434"/>
    </source>
</evidence>
<gene>
    <name evidence="5" type="ORF">Lalb_Chr14g0370721</name>
</gene>
<dbReference type="SMART" id="SM00547">
    <property type="entry name" value="ZnF_RBZ"/>
    <property type="match status" value="5"/>
</dbReference>
<dbReference type="Pfam" id="PF00641">
    <property type="entry name" value="Zn_ribbon_RanBP"/>
    <property type="match status" value="5"/>
</dbReference>
<dbReference type="AlphaFoldDB" id="A0A6A4PFF7"/>
<keyword evidence="2" id="KW-0863">Zinc-finger</keyword>
<dbReference type="PROSITE" id="PS50199">
    <property type="entry name" value="ZF_RANBP2_2"/>
    <property type="match status" value="5"/>
</dbReference>
<protein>
    <submittedName>
        <fullName evidence="5">Putative chromatin regulator PHD family</fullName>
    </submittedName>
</protein>
<dbReference type="Proteomes" id="UP000447434">
    <property type="component" value="Chromosome 14"/>
</dbReference>
<accession>A0A6A4PFF7</accession>
<keyword evidence="6" id="KW-1185">Reference proteome</keyword>
<dbReference type="PROSITE" id="PS01358">
    <property type="entry name" value="ZF_RANBP2_1"/>
    <property type="match status" value="4"/>
</dbReference>
<sequence>MSSASKLTLFGLRTALFRTLPPPTTFSPFFLRFHHRRRHSFSSATAATETLSSVSQQHHHPWPEWISFVDTLNTKGYITKSSSSPDEDETVYVNINLLKDPCLSFARDRYDIFKSLSLKDIQGVVEGGCPNLLRKAVNSAKRLRVHVRLDEGDVCSACNLRDSCDRAYVILKEFEADARTVDIVRILLFYALDPLVLSGGEKPPVREAIESSARKLLSQLVKLSESSPAPAPAYTSNPSRPKPTAHDAKAKDQPPSFSSKRLSKDAEMKKGDWTCPKCNFMNFSRNTQCRNCNEHKPEDLNVPTVEMKKGDWICPECSFMNFSRNTRCLKCKTDGPPKTSNTDVVERKKGDWTCSQCGFMNYASNSKCLRCPELRPKTHPGDWNCPKCDFMNFSGKLKCFRCQEPNPSPKKHPGDWSCPKCDFYNYSRNMACLKCNTGCPKDQPTSEYEEHMWRGSS</sequence>
<proteinExistence type="predicted"/>
<dbReference type="GO" id="GO:0003729">
    <property type="term" value="F:mRNA binding"/>
    <property type="evidence" value="ECO:0007669"/>
    <property type="project" value="TreeGrafter"/>
</dbReference>
<dbReference type="InterPro" id="IPR001876">
    <property type="entry name" value="Znf_RanBP2"/>
</dbReference>
<dbReference type="Gene3D" id="4.10.1060.10">
    <property type="entry name" value="Zinc finger, RanBP2-type"/>
    <property type="match status" value="5"/>
</dbReference>
<evidence type="ECO:0000313" key="5">
    <source>
        <dbReference type="EMBL" id="KAE9600230.1"/>
    </source>
</evidence>
<reference evidence="6" key="1">
    <citation type="journal article" date="2020" name="Nat. Commun.">
        <title>Genome sequence of the cluster root forming white lupin.</title>
        <authorList>
            <person name="Hufnagel B."/>
            <person name="Marques A."/>
            <person name="Soriano A."/>
            <person name="Marques L."/>
            <person name="Divol F."/>
            <person name="Doumas P."/>
            <person name="Sallet E."/>
            <person name="Mancinotti D."/>
            <person name="Carrere S."/>
            <person name="Marande W."/>
            <person name="Arribat S."/>
            <person name="Keller J."/>
            <person name="Huneau C."/>
            <person name="Blein T."/>
            <person name="Aime D."/>
            <person name="Laguerre M."/>
            <person name="Taylor J."/>
            <person name="Schubert V."/>
            <person name="Nelson M."/>
            <person name="Geu-Flores F."/>
            <person name="Crespi M."/>
            <person name="Gallardo-Guerrero K."/>
            <person name="Delaux P.-M."/>
            <person name="Salse J."/>
            <person name="Berges H."/>
            <person name="Guyot R."/>
            <person name="Gouzy J."/>
            <person name="Peret B."/>
        </authorList>
    </citation>
    <scope>NUCLEOTIDE SEQUENCE [LARGE SCALE GENOMIC DNA]</scope>
    <source>
        <strain evidence="6">cv. Amiga</strain>
    </source>
</reference>
<dbReference type="GO" id="GO:0008270">
    <property type="term" value="F:zinc ion binding"/>
    <property type="evidence" value="ECO:0007669"/>
    <property type="project" value="UniProtKB-KW"/>
</dbReference>
<dbReference type="InterPro" id="IPR036443">
    <property type="entry name" value="Znf_RanBP2_sf"/>
</dbReference>
<dbReference type="EMBL" id="WOCE01000014">
    <property type="protein sequence ID" value="KAE9600230.1"/>
    <property type="molecule type" value="Genomic_DNA"/>
</dbReference>
<name>A0A6A4PFF7_LUPAL</name>
<keyword evidence="1" id="KW-0479">Metal-binding</keyword>
<dbReference type="PANTHER" id="PTHR23111:SF40">
    <property type="entry name" value="RNA-BINDING PROTEIN INVOLVED IN HETEROCHROMATIN ASSEMBLY-RELATED"/>
    <property type="match status" value="1"/>
</dbReference>
<keyword evidence="3" id="KW-0862">Zinc</keyword>